<evidence type="ECO:0000313" key="1">
    <source>
        <dbReference type="EMBL" id="PKQ77823.1"/>
    </source>
</evidence>
<sequence length="126" mass="14146">MCLISINILWPRVFTMFLYDSLAGNSGLSTIQVNRQHPLGLAAARLAAEAIAQDMSESYQLDCEWADEEETELRFRGSGVHGSLMLDENSLRLEVHLGLMLLPVRSVLEQEILDYVSNRLPCPNRA</sequence>
<comment type="caution">
    <text evidence="1">The sequence shown here is derived from an EMBL/GenBank/DDBJ whole genome shotgun (WGS) entry which is preliminary data.</text>
</comment>
<dbReference type="AlphaFoldDB" id="A0A2N3IYE4"/>
<accession>A0A2N3IYE4</accession>
<dbReference type="Proteomes" id="UP000233467">
    <property type="component" value="Unassembled WGS sequence"/>
</dbReference>
<protein>
    <submittedName>
        <fullName evidence="1">Poly(3-hydroxybutyrate) depolymerase</fullName>
    </submittedName>
</protein>
<proteinExistence type="predicted"/>
<organism evidence="1 2">
    <name type="scientific">Aeromonas sobria</name>
    <dbReference type="NCBI Taxonomy" id="646"/>
    <lineage>
        <taxon>Bacteria</taxon>
        <taxon>Pseudomonadati</taxon>
        <taxon>Pseudomonadota</taxon>
        <taxon>Gammaproteobacteria</taxon>
        <taxon>Aeromonadales</taxon>
        <taxon>Aeromonadaceae</taxon>
        <taxon>Aeromonas</taxon>
    </lineage>
</organism>
<reference evidence="1 2" key="1">
    <citation type="journal article" date="2017" name="Front. Microbiol.">
        <title>Strong Genomic and Phenotypic Heterogeneity in the Aeromonas sobria Species Complex.</title>
        <authorList>
            <person name="Gauthier J."/>
            <person name="Vincent A.T."/>
            <person name="Charette S.J."/>
            <person name="Derome N."/>
        </authorList>
    </citation>
    <scope>NUCLEOTIDE SEQUENCE [LARGE SCALE GENOMIC DNA]</scope>
    <source>
        <strain evidence="1 2">TM18</strain>
    </source>
</reference>
<dbReference type="InterPro" id="IPR013433">
    <property type="entry name" value="PHA_gran_rgn"/>
</dbReference>
<dbReference type="Pfam" id="PF09650">
    <property type="entry name" value="PHA_gran_rgn"/>
    <property type="match status" value="1"/>
</dbReference>
<evidence type="ECO:0000313" key="2">
    <source>
        <dbReference type="Proteomes" id="UP000233467"/>
    </source>
</evidence>
<name>A0A2N3IYE4_AERSO</name>
<dbReference type="NCBIfam" id="TIGR02610">
    <property type="entry name" value="PHA_gran_rgn"/>
    <property type="match status" value="1"/>
</dbReference>
<gene>
    <name evidence="1" type="ORF">CJP16_11420</name>
</gene>
<keyword evidence="2" id="KW-1185">Reference proteome</keyword>
<dbReference type="EMBL" id="NQMM01000031">
    <property type="protein sequence ID" value="PKQ77823.1"/>
    <property type="molecule type" value="Genomic_DNA"/>
</dbReference>